<comment type="caution">
    <text evidence="2">The sequence shown here is derived from an EMBL/GenBank/DDBJ whole genome shotgun (WGS) entry which is preliminary data.</text>
</comment>
<accession>A0ABD0YNA7</accession>
<sequence>MPSNNYNSTASDKKKYAETVLTRSPDLGREYQTQSRAMKESIESYDSKKENLNRSCISGSKLLKKEINAVETSGNIIKLKTEKYHGHKEIGQNRTVLITNGPSDHYKEDPNLDVIRYKKHIDIKEKEESPTLPKMLFVVGCEKQCQEGCNGECLECNSSYNSKDKKNEMIKKAVYKRSRRDQHEIQEVTSIRQNQNKIYSGGKNVSEGSAGSRQDRICSLLKSGLRAMCSILW</sequence>
<feature type="compositionally biased region" description="Polar residues" evidence="1">
    <location>
        <begin position="1"/>
        <end position="10"/>
    </location>
</feature>
<name>A0ABD0YNA7_9HEMI</name>
<reference evidence="2 3" key="1">
    <citation type="submission" date="2024-07" db="EMBL/GenBank/DDBJ databases">
        <title>Chromosome-level genome assembly of the water stick insect Ranatra chinensis (Heteroptera: Nepidae).</title>
        <authorList>
            <person name="Liu X."/>
        </authorList>
    </citation>
    <scope>NUCLEOTIDE SEQUENCE [LARGE SCALE GENOMIC DNA]</scope>
    <source>
        <strain evidence="2">Cailab_2021Rc</strain>
        <tissue evidence="2">Muscle</tissue>
    </source>
</reference>
<dbReference type="Proteomes" id="UP001558652">
    <property type="component" value="Unassembled WGS sequence"/>
</dbReference>
<feature type="region of interest" description="Disordered" evidence="1">
    <location>
        <begin position="1"/>
        <end position="44"/>
    </location>
</feature>
<organism evidence="2 3">
    <name type="scientific">Ranatra chinensis</name>
    <dbReference type="NCBI Taxonomy" id="642074"/>
    <lineage>
        <taxon>Eukaryota</taxon>
        <taxon>Metazoa</taxon>
        <taxon>Ecdysozoa</taxon>
        <taxon>Arthropoda</taxon>
        <taxon>Hexapoda</taxon>
        <taxon>Insecta</taxon>
        <taxon>Pterygota</taxon>
        <taxon>Neoptera</taxon>
        <taxon>Paraneoptera</taxon>
        <taxon>Hemiptera</taxon>
        <taxon>Heteroptera</taxon>
        <taxon>Panheteroptera</taxon>
        <taxon>Nepomorpha</taxon>
        <taxon>Nepidae</taxon>
        <taxon>Ranatrinae</taxon>
        <taxon>Ranatra</taxon>
    </lineage>
</organism>
<dbReference type="EMBL" id="JBFDAA010000005">
    <property type="protein sequence ID" value="KAL1132655.1"/>
    <property type="molecule type" value="Genomic_DNA"/>
</dbReference>
<evidence type="ECO:0000313" key="2">
    <source>
        <dbReference type="EMBL" id="KAL1132655.1"/>
    </source>
</evidence>
<proteinExistence type="predicted"/>
<dbReference type="AlphaFoldDB" id="A0ABD0YNA7"/>
<gene>
    <name evidence="2" type="ORF">AAG570_010607</name>
</gene>
<evidence type="ECO:0000256" key="1">
    <source>
        <dbReference type="SAM" id="MobiDB-lite"/>
    </source>
</evidence>
<keyword evidence="3" id="KW-1185">Reference proteome</keyword>
<evidence type="ECO:0000313" key="3">
    <source>
        <dbReference type="Proteomes" id="UP001558652"/>
    </source>
</evidence>
<protein>
    <submittedName>
        <fullName evidence="2">Uncharacterized protein</fullName>
    </submittedName>
</protein>